<dbReference type="GO" id="GO:0005768">
    <property type="term" value="C:endosome"/>
    <property type="evidence" value="ECO:0007669"/>
    <property type="project" value="TreeGrafter"/>
</dbReference>
<reference evidence="7" key="1">
    <citation type="journal article" date="2004" name="J. Eukaryot. Microbiol.">
        <title>Plastid-targeting peptides from the chlorarachniophyte Bigelowiella natans.</title>
        <authorList>
            <person name="Rogers M.B."/>
            <person name="Archibald J.M."/>
            <person name="Field M.A."/>
            <person name="Li C."/>
            <person name="Striepen B."/>
            <person name="Keeling P.J."/>
        </authorList>
    </citation>
    <scope>NUCLEOTIDE SEQUENCE</scope>
</reference>
<sequence>MLALLTLLLVEVANAGLLRFGGLLTERFGGDDQHVSFTLQGNQSLLESHAGSNSTTHFYKNALLDHFGGLSDEKHWLQRYYVDSSQWGGEGYPVFLYIGGEGPQGPVSSSLFMYELAVEHKALVLALEHRFYGESRPVEDMSDANLKFLTSHQALGDLARFVEYIKAYDPNVNDAKSSPPLSLPASAQESPFVAFGGSYPGNLAAWFKLKYPSVVIGSVASSAPVFAEYDFAEYGGVVGRALSYPLIGGSDQCYSAVEKAVTTLKTLLDSTTPAGSSDKIPSYLRPCSPIGGPLDLATYEAQIFGAFQGVVQYNLENRPPYVSDLCTAMTDGNDDDDILLRLVKTLKLVYGGVTCMPSSFEKSVAPLQDAQFSQAGCDLSCSSMRQWIYQSCHEFGYFQTTTGDKMNPFAAFDTVTAENAGAAIRKAAYNLSASVDYAGPAANAEGLVANTAYGARNLAAHNITAVNGNMDPWHSLGIVNASDPFFNAGDSSSRFPQHVTPSESIVFIDGTAHCRDMYATNVFGQDPEPVSWAHAKIRGNVAAYLA</sequence>
<keyword evidence="4" id="KW-0378">Hydrolase</keyword>
<dbReference type="AlphaFoldDB" id="Q5YEQ9"/>
<feature type="signal peptide" evidence="6">
    <location>
        <begin position="1"/>
        <end position="15"/>
    </location>
</feature>
<dbReference type="EMBL" id="AY543012">
    <property type="protein sequence ID" value="AAT09104.1"/>
    <property type="molecule type" value="mRNA"/>
</dbReference>
<dbReference type="Gene3D" id="1.20.120.980">
    <property type="entry name" value="Serine carboxypeptidase S28, SKS domain"/>
    <property type="match status" value="1"/>
</dbReference>
<evidence type="ECO:0000256" key="6">
    <source>
        <dbReference type="SAM" id="SignalP"/>
    </source>
</evidence>
<evidence type="ECO:0000256" key="5">
    <source>
        <dbReference type="ARBA" id="ARBA00023180"/>
    </source>
</evidence>
<dbReference type="PANTHER" id="PTHR11010:SF11">
    <property type="entry name" value="THYMUS-SPECIFIC SERINE PROTEASE"/>
    <property type="match status" value="1"/>
</dbReference>
<evidence type="ECO:0000256" key="4">
    <source>
        <dbReference type="ARBA" id="ARBA00022801"/>
    </source>
</evidence>
<dbReference type="InterPro" id="IPR042269">
    <property type="entry name" value="Ser_carbopepase_S28_SKS"/>
</dbReference>
<dbReference type="ESTHER" id="bigna-q5yeq9">
    <property type="family name" value="Prolylcarboxypeptidase"/>
</dbReference>
<keyword evidence="2" id="KW-0645">Protease</keyword>
<feature type="chain" id="PRO_5012859040" evidence="6">
    <location>
        <begin position="16"/>
        <end position="546"/>
    </location>
</feature>
<keyword evidence="5" id="KW-0325">Glycoprotein</keyword>
<dbReference type="GO" id="GO:0005764">
    <property type="term" value="C:lysosome"/>
    <property type="evidence" value="ECO:0007669"/>
    <property type="project" value="TreeGrafter"/>
</dbReference>
<dbReference type="GO" id="GO:0070008">
    <property type="term" value="F:serine-type exopeptidase activity"/>
    <property type="evidence" value="ECO:0007669"/>
    <property type="project" value="InterPro"/>
</dbReference>
<name>Q5YEQ9_BIGNA</name>
<organism evidence="7">
    <name type="scientific">Bigelowiella natans</name>
    <name type="common">Pedinomonas minutissima</name>
    <name type="synonym">Chlorarachnion sp. (strain CCMP621)</name>
    <dbReference type="NCBI Taxonomy" id="227086"/>
    <lineage>
        <taxon>Eukaryota</taxon>
        <taxon>Sar</taxon>
        <taxon>Rhizaria</taxon>
        <taxon>Cercozoa</taxon>
        <taxon>Chlorarachniophyceae</taxon>
        <taxon>Bigelowiella</taxon>
    </lineage>
</organism>
<keyword evidence="3 6" id="KW-0732">Signal</keyword>
<dbReference type="GO" id="GO:0006508">
    <property type="term" value="P:proteolysis"/>
    <property type="evidence" value="ECO:0007669"/>
    <property type="project" value="UniProtKB-KW"/>
</dbReference>
<evidence type="ECO:0000256" key="1">
    <source>
        <dbReference type="ARBA" id="ARBA00011079"/>
    </source>
</evidence>
<dbReference type="Gene3D" id="3.40.50.1820">
    <property type="entry name" value="alpha/beta hydrolase"/>
    <property type="match status" value="1"/>
</dbReference>
<dbReference type="InterPro" id="IPR008758">
    <property type="entry name" value="Peptidase_S28"/>
</dbReference>
<proteinExistence type="evidence at transcript level"/>
<evidence type="ECO:0000256" key="2">
    <source>
        <dbReference type="ARBA" id="ARBA00022670"/>
    </source>
</evidence>
<accession>Q5YEQ9</accession>
<protein>
    <submittedName>
        <fullName evidence="7">Serine peptidase</fullName>
    </submittedName>
</protein>
<dbReference type="PANTHER" id="PTHR11010">
    <property type="entry name" value="PROTEASE S28 PRO-X CARBOXYPEPTIDASE-RELATED"/>
    <property type="match status" value="1"/>
</dbReference>
<dbReference type="Pfam" id="PF05577">
    <property type="entry name" value="Peptidase_S28"/>
    <property type="match status" value="1"/>
</dbReference>
<dbReference type="GO" id="GO:0008239">
    <property type="term" value="F:dipeptidyl-peptidase activity"/>
    <property type="evidence" value="ECO:0007669"/>
    <property type="project" value="TreeGrafter"/>
</dbReference>
<evidence type="ECO:0000313" key="7">
    <source>
        <dbReference type="EMBL" id="AAT09104.1"/>
    </source>
</evidence>
<dbReference type="InterPro" id="IPR029058">
    <property type="entry name" value="AB_hydrolase_fold"/>
</dbReference>
<dbReference type="SUPFAM" id="SSF53474">
    <property type="entry name" value="alpha/beta-Hydrolases"/>
    <property type="match status" value="1"/>
</dbReference>
<dbReference type="MEROPS" id="S28.003"/>
<comment type="similarity">
    <text evidence="1">Belongs to the peptidase S28 family.</text>
</comment>
<evidence type="ECO:0000256" key="3">
    <source>
        <dbReference type="ARBA" id="ARBA00022729"/>
    </source>
</evidence>